<dbReference type="EMBL" id="KF121914">
    <property type="protein sequence ID" value="AIA89205.1"/>
    <property type="molecule type" value="Genomic_DNA"/>
</dbReference>
<comment type="catalytic activity">
    <reaction evidence="6 8">
        <text>lipid IVA (E. coli) + CMP-3-deoxy-beta-D-manno-octulosonate = alpha-Kdo-(2-&gt;6)-lipid IVA (E. coli) + CMP + H(+)</text>
        <dbReference type="Rhea" id="RHEA:28066"/>
        <dbReference type="ChEBI" id="CHEBI:15378"/>
        <dbReference type="ChEBI" id="CHEBI:58603"/>
        <dbReference type="ChEBI" id="CHEBI:60364"/>
        <dbReference type="ChEBI" id="CHEBI:60377"/>
        <dbReference type="ChEBI" id="CHEBI:85987"/>
        <dbReference type="EC" id="2.4.99.12"/>
    </reaction>
</comment>
<feature type="domain" description="3-deoxy-D-manno-octulosonic-acid transferase N-terminal" evidence="9">
    <location>
        <begin position="10"/>
        <end position="119"/>
    </location>
</feature>
<evidence type="ECO:0000256" key="1">
    <source>
        <dbReference type="ARBA" id="ARBA00004713"/>
    </source>
</evidence>
<keyword evidence="8" id="KW-0472">Membrane</keyword>
<reference evidence="10" key="1">
    <citation type="journal article" date="2013" name="Environ. Microbiol.">
        <title>Seasonally variable intestinal metagenomes of the red palm weevil (Rhynchophorus ferrugineus).</title>
        <authorList>
            <person name="Jia S."/>
            <person name="Zhang X."/>
            <person name="Zhang G."/>
            <person name="Yin A."/>
            <person name="Zhang S."/>
            <person name="Li F."/>
            <person name="Wang L."/>
            <person name="Zhao D."/>
            <person name="Yun Q."/>
            <person name="Tala"/>
            <person name="Wang J."/>
            <person name="Sun G."/>
            <person name="Baabdullah M."/>
            <person name="Yu X."/>
            <person name="Hu S."/>
            <person name="Al-Mssallem I.S."/>
            <person name="Yu J."/>
        </authorList>
    </citation>
    <scope>NUCLEOTIDE SEQUENCE</scope>
</reference>
<keyword evidence="8" id="KW-1003">Cell membrane</keyword>
<evidence type="ECO:0000256" key="2">
    <source>
        <dbReference type="ARBA" id="ARBA00012621"/>
    </source>
</evidence>
<evidence type="ECO:0000256" key="5">
    <source>
        <dbReference type="ARBA" id="ARBA00031445"/>
    </source>
</evidence>
<keyword evidence="4 8" id="KW-0808">Transferase</keyword>
<evidence type="ECO:0000256" key="8">
    <source>
        <dbReference type="RuleBase" id="RU365103"/>
    </source>
</evidence>
<dbReference type="GO" id="GO:0005886">
    <property type="term" value="C:plasma membrane"/>
    <property type="evidence" value="ECO:0007669"/>
    <property type="project" value="UniProtKB-SubCell"/>
</dbReference>
<sequence length="138" mass="15199">RPAEAGRPAADRQLWLPWDTAGAAERFLDLVRPDLGLVMETEVWPNLMWACQRRAIPMALVNARLNEKSMRGALRWPALMSPAYRRFAAVLAQTPADAERLGAVGACRPLVTGNLKYDIEPPVSQLELARRVAAVAVA</sequence>
<keyword evidence="8" id="KW-0448">Lipopolysaccharide biosynthesis</keyword>
<dbReference type="InterPro" id="IPR039901">
    <property type="entry name" value="Kdotransferase"/>
</dbReference>
<dbReference type="GO" id="GO:0043842">
    <property type="term" value="F:Kdo transferase activity"/>
    <property type="evidence" value="ECO:0007669"/>
    <property type="project" value="UniProtKB-EC"/>
</dbReference>
<evidence type="ECO:0000256" key="7">
    <source>
        <dbReference type="PIRSR" id="PIRSR639901-2"/>
    </source>
</evidence>
<dbReference type="Pfam" id="PF04413">
    <property type="entry name" value="Glycos_transf_N"/>
    <property type="match status" value="1"/>
</dbReference>
<comment type="function">
    <text evidence="8">Involved in lipopolysaccharide (LPS) biosynthesis. Catalyzes the transfer of 3-deoxy-D-manno-octulosonate (Kdo) residue(s) from CMP-Kdo to lipid IV(A), the tetraacyldisaccharide-1,4'-bisphosphate precursor of lipid A.</text>
</comment>
<comment type="similarity">
    <text evidence="8">Belongs to the glycosyltransferase group 1 family.</text>
</comment>
<dbReference type="InterPro" id="IPR007507">
    <property type="entry name" value="Glycos_transf_N"/>
</dbReference>
<feature type="non-terminal residue" evidence="10">
    <location>
        <position position="138"/>
    </location>
</feature>
<comment type="pathway">
    <text evidence="1 8">Bacterial outer membrane biogenesis; LPS core biosynthesis.</text>
</comment>
<accession>A0A060C844</accession>
<dbReference type="EC" id="2.4.99.12" evidence="2 8"/>
<proteinExistence type="inferred from homology"/>
<evidence type="ECO:0000259" key="9">
    <source>
        <dbReference type="Pfam" id="PF04413"/>
    </source>
</evidence>
<feature type="site" description="Transition state stabilizer" evidence="7">
    <location>
        <position position="116"/>
    </location>
</feature>
<dbReference type="GO" id="GO:0009244">
    <property type="term" value="P:lipopolysaccharide core region biosynthetic process"/>
    <property type="evidence" value="ECO:0007669"/>
    <property type="project" value="UniProtKB-UniRule"/>
</dbReference>
<dbReference type="Gene3D" id="3.40.50.11720">
    <property type="entry name" value="3-Deoxy-D-manno-octulosonic-acid transferase, N-terminal domain"/>
    <property type="match status" value="1"/>
</dbReference>
<evidence type="ECO:0000313" key="10">
    <source>
        <dbReference type="EMBL" id="AIA89205.1"/>
    </source>
</evidence>
<dbReference type="InterPro" id="IPR038107">
    <property type="entry name" value="Glycos_transf_N_sf"/>
</dbReference>
<evidence type="ECO:0000256" key="3">
    <source>
        <dbReference type="ARBA" id="ARBA00019077"/>
    </source>
</evidence>
<dbReference type="PANTHER" id="PTHR42755">
    <property type="entry name" value="3-DEOXY-MANNO-OCTULOSONATE CYTIDYLYLTRANSFERASE"/>
    <property type="match status" value="1"/>
</dbReference>
<comment type="subcellular location">
    <subcellularLocation>
        <location evidence="8">Cell membrane</location>
    </subcellularLocation>
</comment>
<evidence type="ECO:0000256" key="6">
    <source>
        <dbReference type="ARBA" id="ARBA00049183"/>
    </source>
</evidence>
<feature type="non-terminal residue" evidence="10">
    <location>
        <position position="1"/>
    </location>
</feature>
<dbReference type="GO" id="GO:0009245">
    <property type="term" value="P:lipid A biosynthetic process"/>
    <property type="evidence" value="ECO:0007669"/>
    <property type="project" value="TreeGrafter"/>
</dbReference>
<feature type="site" description="Transition state stabilizer" evidence="7">
    <location>
        <position position="40"/>
    </location>
</feature>
<dbReference type="PANTHER" id="PTHR42755:SF1">
    <property type="entry name" value="3-DEOXY-D-MANNO-OCTULOSONIC ACID TRANSFERASE, MITOCHONDRIAL-RELATED"/>
    <property type="match status" value="1"/>
</dbReference>
<organism evidence="10">
    <name type="scientific">uncultured Verminephrobacter sp</name>
    <dbReference type="NCBI Taxonomy" id="565225"/>
    <lineage>
        <taxon>Bacteria</taxon>
        <taxon>Pseudomonadati</taxon>
        <taxon>Pseudomonadota</taxon>
        <taxon>Betaproteobacteria</taxon>
        <taxon>Burkholderiales</taxon>
        <taxon>Comamonadaceae</taxon>
        <taxon>Verminephrobacter</taxon>
        <taxon>environmental samples</taxon>
    </lineage>
</organism>
<protein>
    <recommendedName>
        <fullName evidence="3 8">3-deoxy-D-manno-octulosonic acid transferase</fullName>
        <shortName evidence="8">Kdo transferase</shortName>
        <ecNumber evidence="2 8">2.4.99.12</ecNumber>
    </recommendedName>
    <alternativeName>
        <fullName evidence="5 8">Lipid IV(A) 3-deoxy-D-manno-octulosonic acid transferase</fullName>
    </alternativeName>
</protein>
<name>A0A060C844_9BURK</name>
<dbReference type="UniPathway" id="UPA00958"/>
<dbReference type="AlphaFoldDB" id="A0A060C844"/>
<evidence type="ECO:0000256" key="4">
    <source>
        <dbReference type="ARBA" id="ARBA00022679"/>
    </source>
</evidence>